<protein>
    <recommendedName>
        <fullName evidence="1">MmgE/PrpD N-terminal domain-containing protein</fullName>
    </recommendedName>
</protein>
<gene>
    <name evidence="2" type="ORF">GRI38_11935</name>
</gene>
<evidence type="ECO:0000259" key="1">
    <source>
        <dbReference type="Pfam" id="PF03972"/>
    </source>
</evidence>
<dbReference type="InterPro" id="IPR036148">
    <property type="entry name" value="MmgE/PrpD_sf"/>
</dbReference>
<dbReference type="InterPro" id="IPR045336">
    <property type="entry name" value="MmgE_PrpD_N"/>
</dbReference>
<evidence type="ECO:0000313" key="2">
    <source>
        <dbReference type="EMBL" id="MXO86735.1"/>
    </source>
</evidence>
<reference evidence="2 3" key="1">
    <citation type="submission" date="2019-12" db="EMBL/GenBank/DDBJ databases">
        <title>Genomic-based taxomic classification of the family Erythrobacteraceae.</title>
        <authorList>
            <person name="Xu L."/>
        </authorList>
    </citation>
    <scope>NUCLEOTIDE SEQUENCE [LARGE SCALE GENOMIC DNA]</scope>
    <source>
        <strain evidence="2 3">MCCC 1A09962</strain>
    </source>
</reference>
<dbReference type="RefSeq" id="WP_160684202.1">
    <property type="nucleotide sequence ID" value="NZ_WTYW01000003.1"/>
</dbReference>
<feature type="domain" description="MmgE/PrpD N-terminal" evidence="1">
    <location>
        <begin position="65"/>
        <end position="219"/>
    </location>
</feature>
<dbReference type="OrthoDB" id="5415580at2"/>
<organism evidence="2 3">
    <name type="scientific">Parapontixanthobacter aurantiacus</name>
    <dbReference type="NCBI Taxonomy" id="1463599"/>
    <lineage>
        <taxon>Bacteria</taxon>
        <taxon>Pseudomonadati</taxon>
        <taxon>Pseudomonadota</taxon>
        <taxon>Alphaproteobacteria</taxon>
        <taxon>Sphingomonadales</taxon>
        <taxon>Erythrobacteraceae</taxon>
        <taxon>Parapontixanthobacter</taxon>
    </lineage>
</organism>
<proteinExistence type="predicted"/>
<dbReference type="SUPFAM" id="SSF103378">
    <property type="entry name" value="2-methylcitrate dehydratase PrpD"/>
    <property type="match status" value="1"/>
</dbReference>
<dbReference type="GO" id="GO:0016829">
    <property type="term" value="F:lyase activity"/>
    <property type="evidence" value="ECO:0007669"/>
    <property type="project" value="InterPro"/>
</dbReference>
<dbReference type="InterPro" id="IPR042183">
    <property type="entry name" value="MmgE/PrpD_sf_1"/>
</dbReference>
<dbReference type="Pfam" id="PF03972">
    <property type="entry name" value="MmgE_PrpD_N"/>
    <property type="match status" value="1"/>
</dbReference>
<dbReference type="Gene3D" id="1.10.4100.10">
    <property type="entry name" value="2-methylcitrate dehydratase PrpD"/>
    <property type="match status" value="1"/>
</dbReference>
<dbReference type="EMBL" id="WTYW01000003">
    <property type="protein sequence ID" value="MXO86735.1"/>
    <property type="molecule type" value="Genomic_DNA"/>
</dbReference>
<name>A0A844ZFV2_9SPHN</name>
<accession>A0A844ZFV2</accession>
<keyword evidence="3" id="KW-1185">Reference proteome</keyword>
<comment type="caution">
    <text evidence="2">The sequence shown here is derived from an EMBL/GenBank/DDBJ whole genome shotgun (WGS) entry which is preliminary data.</text>
</comment>
<evidence type="ECO:0000313" key="3">
    <source>
        <dbReference type="Proteomes" id="UP000433104"/>
    </source>
</evidence>
<dbReference type="Proteomes" id="UP000433104">
    <property type="component" value="Unassembled WGS sequence"/>
</dbReference>
<sequence>MSDTMLAAIVARLSPEPGEEERRIARILLLDWLACLAGARTHEAGALGGAISSAAWEKATYPGNALGLSDRHPASGISPGPFIWPAAISLPSAGMQQRLDAAIRGYEASIAIAALFDGRDTGSWNVSAAAGMFGTAAAFGSLIGFAGIEYRNALGNVAAVAGLLAPARTRDVLTEQWQTYHAVRTGRDAALHVHYGATGSDTLLDGEFGLIAAMSGSEEALPETISDWAIAGVGVLPVMALQDAENLADRPDAASVSDKVRHLTKFGELPDEEADKAIGLALESDDVAALDNLLQRWLS</sequence>
<dbReference type="AlphaFoldDB" id="A0A844ZFV2"/>